<feature type="signal peptide" evidence="1">
    <location>
        <begin position="1"/>
        <end position="23"/>
    </location>
</feature>
<organism evidence="2 3">
    <name type="scientific">Flavihumibacter petaseus NBRC 106054</name>
    <dbReference type="NCBI Taxonomy" id="1220578"/>
    <lineage>
        <taxon>Bacteria</taxon>
        <taxon>Pseudomonadati</taxon>
        <taxon>Bacteroidota</taxon>
        <taxon>Chitinophagia</taxon>
        <taxon>Chitinophagales</taxon>
        <taxon>Chitinophagaceae</taxon>
        <taxon>Flavihumibacter</taxon>
    </lineage>
</organism>
<keyword evidence="1" id="KW-0732">Signal</keyword>
<reference evidence="2 3" key="1">
    <citation type="submission" date="2015-04" db="EMBL/GenBank/DDBJ databases">
        <title>Whole genome shotgun sequence of Flavihumibacter petaseus NBRC 106054.</title>
        <authorList>
            <person name="Miyazawa S."/>
            <person name="Hosoyama A."/>
            <person name="Hashimoto M."/>
            <person name="Noguchi M."/>
            <person name="Tsuchikane K."/>
            <person name="Ohji S."/>
            <person name="Yamazoe A."/>
            <person name="Ichikawa N."/>
            <person name="Kimura A."/>
            <person name="Fujita N."/>
        </authorList>
    </citation>
    <scope>NUCLEOTIDE SEQUENCE [LARGE SCALE GENOMIC DNA]</scope>
    <source>
        <strain evidence="2 3">NBRC 106054</strain>
    </source>
</reference>
<dbReference type="STRING" id="1220578.FPE01S_01_13140"/>
<dbReference type="OrthoDB" id="9849218at2"/>
<dbReference type="RefSeq" id="WP_157473911.1">
    <property type="nucleotide sequence ID" value="NZ_BBWV01000001.1"/>
</dbReference>
<dbReference type="Proteomes" id="UP000033121">
    <property type="component" value="Unassembled WGS sequence"/>
</dbReference>
<accession>A0A0E9MXY7</accession>
<evidence type="ECO:0000313" key="2">
    <source>
        <dbReference type="EMBL" id="GAO42301.1"/>
    </source>
</evidence>
<dbReference type="AlphaFoldDB" id="A0A0E9MXY7"/>
<evidence type="ECO:0000313" key="3">
    <source>
        <dbReference type="Proteomes" id="UP000033121"/>
    </source>
</evidence>
<proteinExistence type="predicted"/>
<name>A0A0E9MXY7_9BACT</name>
<keyword evidence="3" id="KW-1185">Reference proteome</keyword>
<feature type="chain" id="PRO_5002429971" description="Outer membrane protein beta-barrel domain-containing protein" evidence="1">
    <location>
        <begin position="24"/>
        <end position="174"/>
    </location>
</feature>
<sequence>MLLRNTILTALCLVIAMANTAFGQQSRSFKLDAGAAGTIALYEGDPNWAYGAFVKGLWPIGKKDNALVGGIDYDRLSELYGDERYTYKFFLGSFGFRKTLNPFFIEFKAGIGVTKEGNYTSATGFVGIEPGVQLNWVGLSLCYRLITADDLIYGEQFNMFSLRAGFRILGNRKQ</sequence>
<evidence type="ECO:0008006" key="4">
    <source>
        <dbReference type="Google" id="ProtNLM"/>
    </source>
</evidence>
<gene>
    <name evidence="2" type="ORF">FPE01S_01_13140</name>
</gene>
<protein>
    <recommendedName>
        <fullName evidence="4">Outer membrane protein beta-barrel domain-containing protein</fullName>
    </recommendedName>
</protein>
<dbReference type="EMBL" id="BBWV01000001">
    <property type="protein sequence ID" value="GAO42301.1"/>
    <property type="molecule type" value="Genomic_DNA"/>
</dbReference>
<evidence type="ECO:0000256" key="1">
    <source>
        <dbReference type="SAM" id="SignalP"/>
    </source>
</evidence>
<comment type="caution">
    <text evidence="2">The sequence shown here is derived from an EMBL/GenBank/DDBJ whole genome shotgun (WGS) entry which is preliminary data.</text>
</comment>